<evidence type="ECO:0000256" key="1">
    <source>
        <dbReference type="SAM" id="MobiDB-lite"/>
    </source>
</evidence>
<gene>
    <name evidence="2" type="ORF">SFUL_3702</name>
</gene>
<dbReference type="KEGG" id="sfi:SFUL_3702"/>
<accession>N0CSK1</accession>
<protein>
    <submittedName>
        <fullName evidence="2">Uncharacterized protein</fullName>
    </submittedName>
</protein>
<proteinExistence type="predicted"/>
<evidence type="ECO:0000313" key="2">
    <source>
        <dbReference type="EMBL" id="AGK78620.1"/>
    </source>
</evidence>
<reference evidence="2 3" key="1">
    <citation type="submission" date="2013-04" db="EMBL/GenBank/DDBJ databases">
        <title>Complete genome sequence of Streptomyces fulvissimus.</title>
        <authorList>
            <person name="Myronovskyi M."/>
            <person name="Tokovenko B."/>
            <person name="Manderscheid N."/>
            <person name="Petzke L."/>
            <person name="Luzhetskyy A."/>
        </authorList>
    </citation>
    <scope>NUCLEOTIDE SEQUENCE [LARGE SCALE GENOMIC DNA]</scope>
    <source>
        <strain evidence="2 3">DSM 40593</strain>
    </source>
</reference>
<name>N0CSK1_STRMI</name>
<dbReference type="HOGENOM" id="CLU_3104329_0_0_11"/>
<dbReference type="EMBL" id="CP005080">
    <property type="protein sequence ID" value="AGK78620.1"/>
    <property type="molecule type" value="Genomic_DNA"/>
</dbReference>
<dbReference type="PATRIC" id="fig|1303692.3.peg.3716"/>
<dbReference type="RefSeq" id="WP_015609972.1">
    <property type="nucleotide sequence ID" value="NC_021177.1"/>
</dbReference>
<organism evidence="2 3">
    <name type="scientific">Streptomyces microflavus DSM 40593</name>
    <dbReference type="NCBI Taxonomy" id="1303692"/>
    <lineage>
        <taxon>Bacteria</taxon>
        <taxon>Bacillati</taxon>
        <taxon>Actinomycetota</taxon>
        <taxon>Actinomycetes</taxon>
        <taxon>Kitasatosporales</taxon>
        <taxon>Streptomycetaceae</taxon>
        <taxon>Streptomyces</taxon>
    </lineage>
</organism>
<dbReference type="Proteomes" id="UP000013304">
    <property type="component" value="Chromosome"/>
</dbReference>
<feature type="region of interest" description="Disordered" evidence="1">
    <location>
        <begin position="1"/>
        <end position="27"/>
    </location>
</feature>
<evidence type="ECO:0000313" key="3">
    <source>
        <dbReference type="Proteomes" id="UP000013304"/>
    </source>
</evidence>
<sequence length="51" mass="5905">MSVQDSAFDDTTGHYDQCPQHTDPNDPRCYCEGIIAAHEAYYEEPDDMREH</sequence>
<dbReference type="AlphaFoldDB" id="N0CSK1"/>